<organism evidence="10 11">
    <name type="scientific">Rhodoplanes roseus</name>
    <dbReference type="NCBI Taxonomy" id="29409"/>
    <lineage>
        <taxon>Bacteria</taxon>
        <taxon>Pseudomonadati</taxon>
        <taxon>Pseudomonadota</taxon>
        <taxon>Alphaproteobacteria</taxon>
        <taxon>Hyphomicrobiales</taxon>
        <taxon>Nitrobacteraceae</taxon>
        <taxon>Rhodoplanes</taxon>
    </lineage>
</organism>
<dbReference type="InterPro" id="IPR002847">
    <property type="entry name" value="F420-0_gamma-glut_ligase-dom"/>
</dbReference>
<dbReference type="Pfam" id="PF01996">
    <property type="entry name" value="F420_ligase"/>
    <property type="match status" value="1"/>
</dbReference>
<dbReference type="NCBIfam" id="TIGR01916">
    <property type="entry name" value="F420_cofE"/>
    <property type="match status" value="1"/>
</dbReference>
<sequence length="291" mass="30157">MSTPLSPRAVPAAELPEPSAAATPAGVARPDAAAESTKTRRLALLALPDLPLVRPGDDLAGLLATALAAGGGVEPGDVLVLAQKIVSKAEGRYVDLAAVVPSAEAERLGVETEKDARLVEVILRESRRVVRHSKHVLIVEHRCGFVMANAGIDRSNVDPVEGSDPVLLLPEDADASALRLHHALSARLGTPLAVVISDSFGRPWRQGTVGVALGAAGLPALQDLRGEPDLYGRPLRVTETGFADEIAAAASLLMGQGAEGQPAVLVRGLAFDGPPRPAADLIRGSGEDLFR</sequence>
<feature type="domain" description="Coenzyme F420:L-glutamate ligase-like" evidence="9">
    <location>
        <begin position="50"/>
        <end position="268"/>
    </location>
</feature>
<dbReference type="InterPro" id="IPR008225">
    <property type="entry name" value="F420-0_g-glutamyl_ligase"/>
</dbReference>
<dbReference type="Gene3D" id="3.90.1660.10">
    <property type="entry name" value="CofE-like domain"/>
    <property type="match status" value="1"/>
</dbReference>
<dbReference type="AlphaFoldDB" id="A0A327KQN0"/>
<evidence type="ECO:0000313" key="11">
    <source>
        <dbReference type="Proteomes" id="UP000249130"/>
    </source>
</evidence>
<dbReference type="OrthoDB" id="9788295at2"/>
<evidence type="ECO:0000259" key="9">
    <source>
        <dbReference type="Pfam" id="PF01996"/>
    </source>
</evidence>
<evidence type="ECO:0000256" key="3">
    <source>
        <dbReference type="ARBA" id="ARBA00022741"/>
    </source>
</evidence>
<keyword evidence="5" id="KW-0630">Potassium</keyword>
<evidence type="ECO:0000256" key="5">
    <source>
        <dbReference type="ARBA" id="ARBA00022958"/>
    </source>
</evidence>
<dbReference type="SUPFAM" id="SSF144010">
    <property type="entry name" value="CofE-like"/>
    <property type="match status" value="1"/>
</dbReference>
<keyword evidence="11" id="KW-1185">Reference proteome</keyword>
<protein>
    <submittedName>
        <fullName evidence="10">Coenzyme F420-0:L-glutamate ligase</fullName>
    </submittedName>
</protein>
<dbReference type="Proteomes" id="UP000249130">
    <property type="component" value="Unassembled WGS sequence"/>
</dbReference>
<keyword evidence="3" id="KW-0547">Nucleotide-binding</keyword>
<comment type="caution">
    <text evidence="10">The sequence shown here is derived from an EMBL/GenBank/DDBJ whole genome shotgun (WGS) entry which is preliminary data.</text>
</comment>
<keyword evidence="1 10" id="KW-0436">Ligase</keyword>
<reference evidence="10 11" key="1">
    <citation type="submission" date="2017-07" db="EMBL/GenBank/DDBJ databases">
        <title>Draft Genome Sequences of Select Purple Nonsulfur Bacteria.</title>
        <authorList>
            <person name="Lasarre B."/>
            <person name="Mckinlay J.B."/>
        </authorList>
    </citation>
    <scope>NUCLEOTIDE SEQUENCE [LARGE SCALE GENOMIC DNA]</scope>
    <source>
        <strain evidence="10 11">DSM 5909</strain>
    </source>
</reference>
<dbReference type="GO" id="GO:0052618">
    <property type="term" value="F:coenzyme F420-0:L-glutamate ligase activity"/>
    <property type="evidence" value="ECO:0007669"/>
    <property type="project" value="TreeGrafter"/>
</dbReference>
<evidence type="ECO:0000313" key="10">
    <source>
        <dbReference type="EMBL" id="RAI40741.1"/>
    </source>
</evidence>
<keyword evidence="4" id="KW-0460">Magnesium</keyword>
<proteinExistence type="predicted"/>
<evidence type="ECO:0000256" key="7">
    <source>
        <dbReference type="ARBA" id="ARBA00023211"/>
    </source>
</evidence>
<evidence type="ECO:0000256" key="1">
    <source>
        <dbReference type="ARBA" id="ARBA00022598"/>
    </source>
</evidence>
<evidence type="ECO:0000256" key="4">
    <source>
        <dbReference type="ARBA" id="ARBA00022842"/>
    </source>
</evidence>
<dbReference type="PANTHER" id="PTHR47917">
    <property type="match status" value="1"/>
</dbReference>
<dbReference type="PANTHER" id="PTHR47917:SF1">
    <property type="entry name" value="COENZYME F420:L-GLUTAMATE LIGASE"/>
    <property type="match status" value="1"/>
</dbReference>
<accession>A0A327KQN0</accession>
<evidence type="ECO:0000256" key="6">
    <source>
        <dbReference type="ARBA" id="ARBA00023134"/>
    </source>
</evidence>
<evidence type="ECO:0000256" key="2">
    <source>
        <dbReference type="ARBA" id="ARBA00022723"/>
    </source>
</evidence>
<gene>
    <name evidence="10" type="primary">cofE</name>
    <name evidence="10" type="ORF">CH341_23185</name>
</gene>
<name>A0A327KQN0_9BRAD</name>
<evidence type="ECO:0000256" key="8">
    <source>
        <dbReference type="SAM" id="MobiDB-lite"/>
    </source>
</evidence>
<dbReference type="RefSeq" id="WP_111421383.1">
    <property type="nucleotide sequence ID" value="NZ_NPEX01000219.1"/>
</dbReference>
<keyword evidence="7" id="KW-0464">Manganese</keyword>
<dbReference type="GO" id="GO:0005525">
    <property type="term" value="F:GTP binding"/>
    <property type="evidence" value="ECO:0007669"/>
    <property type="project" value="UniProtKB-KW"/>
</dbReference>
<keyword evidence="2" id="KW-0479">Metal-binding</keyword>
<feature type="region of interest" description="Disordered" evidence="8">
    <location>
        <begin position="1"/>
        <end position="33"/>
    </location>
</feature>
<dbReference type="Gene3D" id="3.30.1330.100">
    <property type="entry name" value="CofE-like"/>
    <property type="match status" value="1"/>
</dbReference>
<dbReference type="EMBL" id="NPEX01000219">
    <property type="protein sequence ID" value="RAI40741.1"/>
    <property type="molecule type" value="Genomic_DNA"/>
</dbReference>
<keyword evidence="6" id="KW-0342">GTP-binding</keyword>
<feature type="compositionally biased region" description="Low complexity" evidence="8">
    <location>
        <begin position="9"/>
        <end position="25"/>
    </location>
</feature>
<dbReference type="GO" id="GO:0046872">
    <property type="term" value="F:metal ion binding"/>
    <property type="evidence" value="ECO:0007669"/>
    <property type="project" value="UniProtKB-KW"/>
</dbReference>